<reference evidence="2 3" key="1">
    <citation type="submission" date="2021-03" db="EMBL/GenBank/DDBJ databases">
        <title>Antimicrobial resistance genes in bacteria isolated from Japanese honey, and their potential for conferring macrolide and lincosamide resistance in the American foulbrood pathogen Paenibacillus larvae.</title>
        <authorList>
            <person name="Okamoto M."/>
            <person name="Kumagai M."/>
            <person name="Kanamori H."/>
            <person name="Takamatsu D."/>
        </authorList>
    </citation>
    <scope>NUCLEOTIDE SEQUENCE [LARGE SCALE GENOMIC DNA]</scope>
    <source>
        <strain evidence="2 3">J42TS3</strain>
    </source>
</reference>
<dbReference type="Pfam" id="PF12867">
    <property type="entry name" value="DinB_2"/>
    <property type="match status" value="1"/>
</dbReference>
<organism evidence="2 3">
    <name type="scientific">Paenibacillus vini</name>
    <dbReference type="NCBI Taxonomy" id="1476024"/>
    <lineage>
        <taxon>Bacteria</taxon>
        <taxon>Bacillati</taxon>
        <taxon>Bacillota</taxon>
        <taxon>Bacilli</taxon>
        <taxon>Bacillales</taxon>
        <taxon>Paenibacillaceae</taxon>
        <taxon>Paenibacillus</taxon>
    </lineage>
</organism>
<comment type="caution">
    <text evidence="2">The sequence shown here is derived from an EMBL/GenBank/DDBJ whole genome shotgun (WGS) entry which is preliminary data.</text>
</comment>
<proteinExistence type="predicted"/>
<accession>A0ABQ4MFS2</accession>
<dbReference type="InterPro" id="IPR024775">
    <property type="entry name" value="DinB-like"/>
</dbReference>
<dbReference type="Gene3D" id="1.20.120.450">
    <property type="entry name" value="dinb family like domain"/>
    <property type="match status" value="1"/>
</dbReference>
<dbReference type="EMBL" id="BOSL01000013">
    <property type="protein sequence ID" value="GIP54803.1"/>
    <property type="molecule type" value="Genomic_DNA"/>
</dbReference>
<keyword evidence="3" id="KW-1185">Reference proteome</keyword>
<evidence type="ECO:0000259" key="1">
    <source>
        <dbReference type="Pfam" id="PF12867"/>
    </source>
</evidence>
<dbReference type="Proteomes" id="UP000679992">
    <property type="component" value="Unassembled WGS sequence"/>
</dbReference>
<dbReference type="RefSeq" id="WP_213655979.1">
    <property type="nucleotide sequence ID" value="NZ_BOSL01000013.1"/>
</dbReference>
<sequence>MSNERVLWNTRQKELKAIIAKPEHHESVIQIILAQHAAVHSARIAEPDAWSFEDEVLNDMSEENFRRIPKPGVNSIAWHIYHSTRIEDITLNTLVGDRPQVFDEQEQDWPGKIGIRYRDTGNGMNDEDVKELSASVHIPSLRDYRNAVGLRTREIVLAMRPGDLKQKIDPSRIARIKSNKDVREEGEWLLDYWGGLTKAGIILMPATRHLIVHLNKSQRIKK</sequence>
<gene>
    <name evidence="2" type="ORF">J42TS3_38380</name>
</gene>
<protein>
    <recommendedName>
        <fullName evidence="1">DinB-like domain-containing protein</fullName>
    </recommendedName>
</protein>
<name>A0ABQ4MFS2_9BACL</name>
<dbReference type="SUPFAM" id="SSF109854">
    <property type="entry name" value="DinB/YfiT-like putative metalloenzymes"/>
    <property type="match status" value="1"/>
</dbReference>
<dbReference type="InterPro" id="IPR034660">
    <property type="entry name" value="DinB/YfiT-like"/>
</dbReference>
<feature type="domain" description="DinB-like" evidence="1">
    <location>
        <begin position="55"/>
        <end position="171"/>
    </location>
</feature>
<evidence type="ECO:0000313" key="2">
    <source>
        <dbReference type="EMBL" id="GIP54803.1"/>
    </source>
</evidence>
<evidence type="ECO:0000313" key="3">
    <source>
        <dbReference type="Proteomes" id="UP000679992"/>
    </source>
</evidence>